<sequence>MKEIYDKAFSLIQQALEDAKQERDVLKQKHCADHFGISVNTLKLWGTQGCPEIRLATGTPMYSKSAIEEWLRSQKK</sequence>
<evidence type="ECO:0000313" key="1">
    <source>
        <dbReference type="EMBL" id="KAA0692112.1"/>
    </source>
</evidence>
<dbReference type="GO" id="GO:0003677">
    <property type="term" value="F:DNA binding"/>
    <property type="evidence" value="ECO:0007669"/>
    <property type="project" value="UniProtKB-KW"/>
</dbReference>
<dbReference type="EMBL" id="QOVC01000002">
    <property type="protein sequence ID" value="KAA0692112.1"/>
    <property type="molecule type" value="Genomic_DNA"/>
</dbReference>
<protein>
    <submittedName>
        <fullName evidence="1">DNA-binding protein</fullName>
    </submittedName>
</protein>
<dbReference type="SUPFAM" id="SSF46955">
    <property type="entry name" value="Putative DNA-binding domain"/>
    <property type="match status" value="1"/>
</dbReference>
<dbReference type="AlphaFoldDB" id="A0A7V7KU56"/>
<dbReference type="InterPro" id="IPR036388">
    <property type="entry name" value="WH-like_DNA-bd_sf"/>
</dbReference>
<dbReference type="Gene3D" id="1.10.10.10">
    <property type="entry name" value="Winged helix-like DNA-binding domain superfamily/Winged helix DNA-binding domain"/>
    <property type="match status" value="1"/>
</dbReference>
<dbReference type="InterPro" id="IPR009061">
    <property type="entry name" value="DNA-bd_dom_put_sf"/>
</dbReference>
<comment type="caution">
    <text evidence="1">The sequence shown here is derived from an EMBL/GenBank/DDBJ whole genome shotgun (WGS) entry which is preliminary data.</text>
</comment>
<keyword evidence="1" id="KW-0238">DNA-binding</keyword>
<reference evidence="1 2" key="1">
    <citation type="submission" date="2018-07" db="EMBL/GenBank/DDBJ databases">
        <title>High quality draft genome sequencing of Enterococcus faecium exhibiting probiotic potential isolated from mucus of freshwater fish.</title>
        <authorList>
            <person name="El-Jeni R."/>
            <person name="Ghedira K."/>
            <person name="Abdelhak S."/>
            <person name="El-Bour M."/>
            <person name="Bouhaouala-Zahar B."/>
        </authorList>
    </citation>
    <scope>NUCLEOTIDE SEQUENCE [LARGE SCALE GENOMIC DNA]</scope>
    <source>
        <strain evidence="1 2">R.A73</strain>
    </source>
</reference>
<evidence type="ECO:0000313" key="2">
    <source>
        <dbReference type="Proteomes" id="UP000448762"/>
    </source>
</evidence>
<organism evidence="1 2">
    <name type="scientific">Enterococcus faecium</name>
    <name type="common">Streptococcus faecium</name>
    <dbReference type="NCBI Taxonomy" id="1352"/>
    <lineage>
        <taxon>Bacteria</taxon>
        <taxon>Bacillati</taxon>
        <taxon>Bacillota</taxon>
        <taxon>Bacilli</taxon>
        <taxon>Lactobacillales</taxon>
        <taxon>Enterococcaceae</taxon>
        <taxon>Enterococcus</taxon>
    </lineage>
</organism>
<name>A0A7V7KU56_ENTFC</name>
<dbReference type="RefSeq" id="WP_149557885.1">
    <property type="nucleotide sequence ID" value="NZ_JADBBV010000001.1"/>
</dbReference>
<dbReference type="Proteomes" id="UP000448762">
    <property type="component" value="Unassembled WGS sequence"/>
</dbReference>
<gene>
    <name evidence="1" type="ORF">DTX73_02630</name>
</gene>
<proteinExistence type="predicted"/>
<accession>A0A7V7KU56</accession>